<sequence length="322" mass="34348">MVYTNPHGRPVTVTKILRNPSLIPGGRDGGASAFFRDEGAVAGVFTAIGLVAVMITCLVVWYLRSRHKLRRLAHDNAVAATMEGRRSSGRLTLIDDEDDGHGHAGSTGRHNSGSGRVSSRGSHSHSNSHSSSNGRMSPNDSAGQMTPQTPFPPVSLLAASYNLRRSSSSHGHGGFGGGSGGRYQHLRTGSDGPSQLNLGKNPSPPSRFSQDYHRDPFSDPPSVTFLLGAKGDNRLPPPPTIMDEFGAVPPTFAAPISPGRAQRDLFAQKREFGNDNPTSSNTSLNTGASTPKDWEVRNVFDEVLGSIPKIRKKPMLAVQNNP</sequence>
<evidence type="ECO:0000313" key="1">
    <source>
        <dbReference type="EMBL" id="KAF9650618.1"/>
    </source>
</evidence>
<dbReference type="Proteomes" id="UP000886501">
    <property type="component" value="Unassembled WGS sequence"/>
</dbReference>
<name>A0ACB6ZMR3_THEGA</name>
<organism evidence="1 2">
    <name type="scientific">Thelephora ganbajun</name>
    <name type="common">Ganba fungus</name>
    <dbReference type="NCBI Taxonomy" id="370292"/>
    <lineage>
        <taxon>Eukaryota</taxon>
        <taxon>Fungi</taxon>
        <taxon>Dikarya</taxon>
        <taxon>Basidiomycota</taxon>
        <taxon>Agaricomycotina</taxon>
        <taxon>Agaricomycetes</taxon>
        <taxon>Thelephorales</taxon>
        <taxon>Thelephoraceae</taxon>
        <taxon>Thelephora</taxon>
    </lineage>
</organism>
<proteinExistence type="predicted"/>
<evidence type="ECO:0000313" key="2">
    <source>
        <dbReference type="Proteomes" id="UP000886501"/>
    </source>
</evidence>
<reference evidence="1" key="1">
    <citation type="submission" date="2019-10" db="EMBL/GenBank/DDBJ databases">
        <authorList>
            <consortium name="DOE Joint Genome Institute"/>
            <person name="Kuo A."/>
            <person name="Miyauchi S."/>
            <person name="Kiss E."/>
            <person name="Drula E."/>
            <person name="Kohler A."/>
            <person name="Sanchez-Garcia M."/>
            <person name="Andreopoulos B."/>
            <person name="Barry K.W."/>
            <person name="Bonito G."/>
            <person name="Buee M."/>
            <person name="Carver A."/>
            <person name="Chen C."/>
            <person name="Cichocki N."/>
            <person name="Clum A."/>
            <person name="Culley D."/>
            <person name="Crous P.W."/>
            <person name="Fauchery L."/>
            <person name="Girlanda M."/>
            <person name="Hayes R."/>
            <person name="Keri Z."/>
            <person name="Labutti K."/>
            <person name="Lipzen A."/>
            <person name="Lombard V."/>
            <person name="Magnuson J."/>
            <person name="Maillard F."/>
            <person name="Morin E."/>
            <person name="Murat C."/>
            <person name="Nolan M."/>
            <person name="Ohm R."/>
            <person name="Pangilinan J."/>
            <person name="Pereira M."/>
            <person name="Perotto S."/>
            <person name="Peter M."/>
            <person name="Riley R."/>
            <person name="Sitrit Y."/>
            <person name="Stielow B."/>
            <person name="Szollosi G."/>
            <person name="Zifcakova L."/>
            <person name="Stursova M."/>
            <person name="Spatafora J.W."/>
            <person name="Tedersoo L."/>
            <person name="Vaario L.-M."/>
            <person name="Yamada A."/>
            <person name="Yan M."/>
            <person name="Wang P."/>
            <person name="Xu J."/>
            <person name="Bruns T."/>
            <person name="Baldrian P."/>
            <person name="Vilgalys R."/>
            <person name="Henrissat B."/>
            <person name="Grigoriev I.V."/>
            <person name="Hibbett D."/>
            <person name="Nagy L.G."/>
            <person name="Martin F.M."/>
        </authorList>
    </citation>
    <scope>NUCLEOTIDE SEQUENCE</scope>
    <source>
        <strain evidence="1">P2</strain>
    </source>
</reference>
<protein>
    <submittedName>
        <fullName evidence="1">Uncharacterized protein</fullName>
    </submittedName>
</protein>
<reference evidence="1" key="2">
    <citation type="journal article" date="2020" name="Nat. Commun.">
        <title>Large-scale genome sequencing of mycorrhizal fungi provides insights into the early evolution of symbiotic traits.</title>
        <authorList>
            <person name="Miyauchi S."/>
            <person name="Kiss E."/>
            <person name="Kuo A."/>
            <person name="Drula E."/>
            <person name="Kohler A."/>
            <person name="Sanchez-Garcia M."/>
            <person name="Morin E."/>
            <person name="Andreopoulos B."/>
            <person name="Barry K.W."/>
            <person name="Bonito G."/>
            <person name="Buee M."/>
            <person name="Carver A."/>
            <person name="Chen C."/>
            <person name="Cichocki N."/>
            <person name="Clum A."/>
            <person name="Culley D."/>
            <person name="Crous P.W."/>
            <person name="Fauchery L."/>
            <person name="Girlanda M."/>
            <person name="Hayes R.D."/>
            <person name="Keri Z."/>
            <person name="LaButti K."/>
            <person name="Lipzen A."/>
            <person name="Lombard V."/>
            <person name="Magnuson J."/>
            <person name="Maillard F."/>
            <person name="Murat C."/>
            <person name="Nolan M."/>
            <person name="Ohm R.A."/>
            <person name="Pangilinan J."/>
            <person name="Pereira M.F."/>
            <person name="Perotto S."/>
            <person name="Peter M."/>
            <person name="Pfister S."/>
            <person name="Riley R."/>
            <person name="Sitrit Y."/>
            <person name="Stielow J.B."/>
            <person name="Szollosi G."/>
            <person name="Zifcakova L."/>
            <person name="Stursova M."/>
            <person name="Spatafora J.W."/>
            <person name="Tedersoo L."/>
            <person name="Vaario L.M."/>
            <person name="Yamada A."/>
            <person name="Yan M."/>
            <person name="Wang P."/>
            <person name="Xu J."/>
            <person name="Bruns T."/>
            <person name="Baldrian P."/>
            <person name="Vilgalys R."/>
            <person name="Dunand C."/>
            <person name="Henrissat B."/>
            <person name="Grigoriev I.V."/>
            <person name="Hibbett D."/>
            <person name="Nagy L.G."/>
            <person name="Martin F.M."/>
        </authorList>
    </citation>
    <scope>NUCLEOTIDE SEQUENCE</scope>
    <source>
        <strain evidence="1">P2</strain>
    </source>
</reference>
<dbReference type="EMBL" id="MU117983">
    <property type="protein sequence ID" value="KAF9650618.1"/>
    <property type="molecule type" value="Genomic_DNA"/>
</dbReference>
<keyword evidence="2" id="KW-1185">Reference proteome</keyword>
<accession>A0ACB6ZMR3</accession>
<gene>
    <name evidence="1" type="ORF">BDM02DRAFT_1350695</name>
</gene>
<comment type="caution">
    <text evidence="1">The sequence shown here is derived from an EMBL/GenBank/DDBJ whole genome shotgun (WGS) entry which is preliminary data.</text>
</comment>